<comment type="catalytic activity">
    <reaction evidence="4">
        <text>oxaloacetate = enol-oxaloacetate</text>
        <dbReference type="Rhea" id="RHEA:16021"/>
        <dbReference type="ChEBI" id="CHEBI:16452"/>
        <dbReference type="ChEBI" id="CHEBI:17479"/>
        <dbReference type="EC" id="5.3.2.2"/>
    </reaction>
    <physiologicalReaction direction="right-to-left" evidence="4">
        <dbReference type="Rhea" id="RHEA:16023"/>
    </physiologicalReaction>
</comment>
<reference evidence="8 9" key="1">
    <citation type="submission" date="2024-08" db="EMBL/GenBank/DDBJ databases">
        <authorList>
            <person name="Cucini C."/>
            <person name="Frati F."/>
        </authorList>
    </citation>
    <scope>NUCLEOTIDE SEQUENCE [LARGE SCALE GENOMIC DNA]</scope>
</reference>
<keyword evidence="6" id="KW-0812">Transmembrane</keyword>
<name>A0ABP1PXN3_9HEXA</name>
<sequence>MDKNTKIPVTKPEVLSRTILNEHAGTATETVPDREMDSDTESYFADWEKESDASGISMSCVADSLDGYQALIGFPNKRVTVNQDGLLQIIEEDVLPVSGSSTISIRLDPVDRLENVYKLRRDDIVGKSGFISTPLHIIKVIATKYKEPIHIEHYVLKNPTATKIIYRVDILVGNLRGVGQCTRKQLARQLAAMDLLEQIQVSEAESHKKLWKNLDPNGLLPGWRVDQMVYLVFKDVCKEYGFSDPVFTFKAKEHELGKCKITCRIGNMVSQGESDLPWLAKKLAVKEMIEIITNEQYRLEGTLMGNHVLGFPEMRLLGFKPKISGIKRKWIKEHRMRDTQIVFSDNEPNDGEMDDLEKQVQAESSKRMKTEVAKPNLRITVQNEGETNPPSASFGVRVPLQSPISVNVGNENAQTDNEDELILDIDETDPRWRDHAAELGNAVPETPLLFLKPASSYITEGTPIKIPKGCSSLHHEIELGVVIGHKGTDISEGSAMNHVAGYVLALDMTARDFQSIAKKKGTPWDLAKGFDTSCPVGKFIPKDAVADPHNLELWCKVNGALKQNGNTKDMIFNIPYLISYISQYFTLEPNDIILTGTPAGVSGIKAGDVIQGGLAKLDEIEFKVVDKSLAGTSFRKRVGICRKWSLRSKIFSSGIILICEISILIFIVFNFKLYTKIF</sequence>
<keyword evidence="6" id="KW-1133">Transmembrane helix</keyword>
<gene>
    <name evidence="8" type="ORF">ODALV1_LOCUS4951</name>
</gene>
<dbReference type="InterPro" id="IPR036663">
    <property type="entry name" value="Fumarylacetoacetase_C_sf"/>
</dbReference>
<dbReference type="SUPFAM" id="SSF56529">
    <property type="entry name" value="FAH"/>
    <property type="match status" value="1"/>
</dbReference>
<dbReference type="EMBL" id="CAXLJM020000015">
    <property type="protein sequence ID" value="CAL8081551.1"/>
    <property type="molecule type" value="Genomic_DNA"/>
</dbReference>
<evidence type="ECO:0000256" key="5">
    <source>
        <dbReference type="ARBA" id="ARBA00044973"/>
    </source>
</evidence>
<dbReference type="Proteomes" id="UP001642540">
    <property type="component" value="Unassembled WGS sequence"/>
</dbReference>
<accession>A0ABP1PXN3</accession>
<dbReference type="InterPro" id="IPR011234">
    <property type="entry name" value="Fumarylacetoacetase-like_C"/>
</dbReference>
<evidence type="ECO:0000313" key="8">
    <source>
        <dbReference type="EMBL" id="CAL8081551.1"/>
    </source>
</evidence>
<protein>
    <recommendedName>
        <fullName evidence="5">oxaloacetate tautomerase</fullName>
        <ecNumber evidence="5">5.3.2.2</ecNumber>
    </recommendedName>
    <alternativeName>
        <fullName evidence="3">Fumarylacetoacetate hydrolase domain-containing protein 1</fullName>
    </alternativeName>
</protein>
<dbReference type="PANTHER" id="PTHR11820:SF7">
    <property type="entry name" value="ACYLPYRUVASE FAHD1, MITOCHONDRIAL"/>
    <property type="match status" value="1"/>
</dbReference>
<keyword evidence="2" id="KW-0479">Metal-binding</keyword>
<keyword evidence="6" id="KW-0472">Membrane</keyword>
<evidence type="ECO:0000256" key="3">
    <source>
        <dbReference type="ARBA" id="ARBA00042340"/>
    </source>
</evidence>
<dbReference type="Gene3D" id="3.90.850.10">
    <property type="entry name" value="Fumarylacetoacetase-like, C-terminal domain"/>
    <property type="match status" value="1"/>
</dbReference>
<comment type="caution">
    <text evidence="8">The sequence shown here is derived from an EMBL/GenBank/DDBJ whole genome shotgun (WGS) entry which is preliminary data.</text>
</comment>
<comment type="similarity">
    <text evidence="1">Belongs to the FAH family.</text>
</comment>
<keyword evidence="9" id="KW-1185">Reference proteome</keyword>
<evidence type="ECO:0000256" key="2">
    <source>
        <dbReference type="ARBA" id="ARBA00022723"/>
    </source>
</evidence>
<organism evidence="8 9">
    <name type="scientific">Orchesella dallaii</name>
    <dbReference type="NCBI Taxonomy" id="48710"/>
    <lineage>
        <taxon>Eukaryota</taxon>
        <taxon>Metazoa</taxon>
        <taxon>Ecdysozoa</taxon>
        <taxon>Arthropoda</taxon>
        <taxon>Hexapoda</taxon>
        <taxon>Collembola</taxon>
        <taxon>Entomobryomorpha</taxon>
        <taxon>Entomobryoidea</taxon>
        <taxon>Orchesellidae</taxon>
        <taxon>Orchesellinae</taxon>
        <taxon>Orchesella</taxon>
    </lineage>
</organism>
<dbReference type="SUPFAM" id="SSF54768">
    <property type="entry name" value="dsRNA-binding domain-like"/>
    <property type="match status" value="1"/>
</dbReference>
<evidence type="ECO:0000256" key="4">
    <source>
        <dbReference type="ARBA" id="ARBA00044911"/>
    </source>
</evidence>
<evidence type="ECO:0000313" key="9">
    <source>
        <dbReference type="Proteomes" id="UP001642540"/>
    </source>
</evidence>
<evidence type="ECO:0000256" key="1">
    <source>
        <dbReference type="ARBA" id="ARBA00010211"/>
    </source>
</evidence>
<proteinExistence type="inferred from homology"/>
<dbReference type="PANTHER" id="PTHR11820">
    <property type="entry name" value="ACYLPYRUVASE"/>
    <property type="match status" value="1"/>
</dbReference>
<dbReference type="EC" id="5.3.2.2" evidence="5"/>
<feature type="transmembrane region" description="Helical" evidence="6">
    <location>
        <begin position="650"/>
        <end position="671"/>
    </location>
</feature>
<feature type="domain" description="Fumarylacetoacetase-like C-terminal" evidence="7">
    <location>
        <begin position="433"/>
        <end position="624"/>
    </location>
</feature>
<dbReference type="Pfam" id="PF01557">
    <property type="entry name" value="FAA_hydrolase"/>
    <property type="match status" value="1"/>
</dbReference>
<evidence type="ECO:0000256" key="6">
    <source>
        <dbReference type="SAM" id="Phobius"/>
    </source>
</evidence>
<evidence type="ECO:0000259" key="7">
    <source>
        <dbReference type="Pfam" id="PF01557"/>
    </source>
</evidence>